<dbReference type="SUPFAM" id="SSF57667">
    <property type="entry name" value="beta-beta-alpha zinc fingers"/>
    <property type="match status" value="1"/>
</dbReference>
<proteinExistence type="predicted"/>
<feature type="domain" description="C2H2-type" evidence="7">
    <location>
        <begin position="79"/>
        <end position="106"/>
    </location>
</feature>
<dbReference type="Gene3D" id="3.30.160.60">
    <property type="entry name" value="Classic Zinc Finger"/>
    <property type="match status" value="1"/>
</dbReference>
<dbReference type="PANTHER" id="PTHR47287">
    <property type="entry name" value="C2H2 AND C2HC ZINC FINGERS SUPERFAMILY PROTEIN"/>
    <property type="match status" value="1"/>
</dbReference>
<protein>
    <recommendedName>
        <fullName evidence="7">C2H2-type domain-containing protein</fullName>
    </recommendedName>
</protein>
<dbReference type="KEGG" id="lang:109350422"/>
<comment type="subcellular location">
    <subcellularLocation>
        <location evidence="1">Nucleus</location>
    </subcellularLocation>
</comment>
<keyword evidence="9" id="KW-1185">Reference proteome</keyword>
<evidence type="ECO:0000256" key="4">
    <source>
        <dbReference type="ARBA" id="ARBA00022833"/>
    </source>
</evidence>
<evidence type="ECO:0000313" key="9">
    <source>
        <dbReference type="Proteomes" id="UP000188354"/>
    </source>
</evidence>
<dbReference type="PANTHER" id="PTHR47287:SF13">
    <property type="entry name" value="C2H2-TYPE DOMAIN-CONTAINING PROTEIN"/>
    <property type="match status" value="1"/>
</dbReference>
<keyword evidence="4" id="KW-0862">Zinc</keyword>
<dbReference type="GO" id="GO:0005634">
    <property type="term" value="C:nucleus"/>
    <property type="evidence" value="ECO:0007669"/>
    <property type="project" value="UniProtKB-SubCell"/>
</dbReference>
<keyword evidence="3 6" id="KW-0863">Zinc-finger</keyword>
<keyword evidence="5" id="KW-0539">Nucleus</keyword>
<gene>
    <name evidence="8" type="ORF">TanjilG_27993</name>
</gene>
<dbReference type="Proteomes" id="UP000188354">
    <property type="component" value="Chromosome LG06"/>
</dbReference>
<dbReference type="PROSITE" id="PS50157">
    <property type="entry name" value="ZINC_FINGER_C2H2_2"/>
    <property type="match status" value="1"/>
</dbReference>
<sequence>MLGGLFVGDSWDRKLKRKIEELCTMDKDSEELSLSLSLGSNNMVHESSKRKVEESSHFDLKLVENSNNKELIKANEQQFSCKFCCKKFPNSQALGGHQNAHKRERNLFKMNRELSMGTFEAGFDPYPYPSMTNYHHFPDSHPYRAHMHPMAHMSLVHWRRFKVGYGNQVMYNMPFLGHQFGMTFDPSTTSVEPPHRLTHKDAYFGYDLPQISPLGEDIINRSITTHNDLGGLQGNHYIRNQ</sequence>
<evidence type="ECO:0000256" key="5">
    <source>
        <dbReference type="ARBA" id="ARBA00023242"/>
    </source>
</evidence>
<dbReference type="InterPro" id="IPR036236">
    <property type="entry name" value="Znf_C2H2_sf"/>
</dbReference>
<accession>A0A4P1RFV4</accession>
<evidence type="ECO:0000256" key="3">
    <source>
        <dbReference type="ARBA" id="ARBA00022771"/>
    </source>
</evidence>
<dbReference type="STRING" id="3871.A0A4P1RFV4"/>
<reference evidence="8 9" key="1">
    <citation type="journal article" date="2017" name="Plant Biotechnol. J.">
        <title>A comprehensive draft genome sequence for lupin (Lupinus angustifolius), an emerging health food: insights into plant-microbe interactions and legume evolution.</title>
        <authorList>
            <person name="Hane J.K."/>
            <person name="Ming Y."/>
            <person name="Kamphuis L.G."/>
            <person name="Nelson M.N."/>
            <person name="Garg G."/>
            <person name="Atkins C.A."/>
            <person name="Bayer P.E."/>
            <person name="Bravo A."/>
            <person name="Bringans S."/>
            <person name="Cannon S."/>
            <person name="Edwards D."/>
            <person name="Foley R."/>
            <person name="Gao L.L."/>
            <person name="Harrison M.J."/>
            <person name="Huang W."/>
            <person name="Hurgobin B."/>
            <person name="Li S."/>
            <person name="Liu C.W."/>
            <person name="McGrath A."/>
            <person name="Morahan G."/>
            <person name="Murray J."/>
            <person name="Weller J."/>
            <person name="Jian J."/>
            <person name="Singh K.B."/>
        </authorList>
    </citation>
    <scope>NUCLEOTIDE SEQUENCE [LARGE SCALE GENOMIC DNA]</scope>
    <source>
        <strain evidence="9">cv. Tanjil</strain>
        <tissue evidence="8">Whole plant</tissue>
    </source>
</reference>
<evidence type="ECO:0000256" key="1">
    <source>
        <dbReference type="ARBA" id="ARBA00004123"/>
    </source>
</evidence>
<evidence type="ECO:0000256" key="6">
    <source>
        <dbReference type="PROSITE-ProRule" id="PRU00042"/>
    </source>
</evidence>
<organism evidence="8 9">
    <name type="scientific">Lupinus angustifolius</name>
    <name type="common">Narrow-leaved blue lupine</name>
    <dbReference type="NCBI Taxonomy" id="3871"/>
    <lineage>
        <taxon>Eukaryota</taxon>
        <taxon>Viridiplantae</taxon>
        <taxon>Streptophyta</taxon>
        <taxon>Embryophyta</taxon>
        <taxon>Tracheophyta</taxon>
        <taxon>Spermatophyta</taxon>
        <taxon>Magnoliopsida</taxon>
        <taxon>eudicotyledons</taxon>
        <taxon>Gunneridae</taxon>
        <taxon>Pentapetalae</taxon>
        <taxon>rosids</taxon>
        <taxon>fabids</taxon>
        <taxon>Fabales</taxon>
        <taxon>Fabaceae</taxon>
        <taxon>Papilionoideae</taxon>
        <taxon>50 kb inversion clade</taxon>
        <taxon>genistoids sensu lato</taxon>
        <taxon>core genistoids</taxon>
        <taxon>Genisteae</taxon>
        <taxon>Lupinus</taxon>
    </lineage>
</organism>
<evidence type="ECO:0000313" key="8">
    <source>
        <dbReference type="EMBL" id="OIW10242.1"/>
    </source>
</evidence>
<keyword evidence="2" id="KW-0479">Metal-binding</keyword>
<dbReference type="GO" id="GO:0009788">
    <property type="term" value="P:negative regulation of abscisic acid-activated signaling pathway"/>
    <property type="evidence" value="ECO:0007669"/>
    <property type="project" value="InterPro"/>
</dbReference>
<evidence type="ECO:0000256" key="2">
    <source>
        <dbReference type="ARBA" id="ARBA00022723"/>
    </source>
</evidence>
<dbReference type="InterPro" id="IPR044246">
    <property type="entry name" value="ZFP3-like"/>
</dbReference>
<dbReference type="EMBL" id="CM007366">
    <property type="protein sequence ID" value="OIW10242.1"/>
    <property type="molecule type" value="Genomic_DNA"/>
</dbReference>
<dbReference type="OrthoDB" id="1436876at2759"/>
<dbReference type="GO" id="GO:0008270">
    <property type="term" value="F:zinc ion binding"/>
    <property type="evidence" value="ECO:0007669"/>
    <property type="project" value="UniProtKB-KW"/>
</dbReference>
<name>A0A4P1RFV4_LUPAN</name>
<dbReference type="InterPro" id="IPR013087">
    <property type="entry name" value="Znf_C2H2_type"/>
</dbReference>
<dbReference type="PROSITE" id="PS00028">
    <property type="entry name" value="ZINC_FINGER_C2H2_1"/>
    <property type="match status" value="1"/>
</dbReference>
<dbReference type="Gramene" id="OIW10242">
    <property type="protein sequence ID" value="OIW10242"/>
    <property type="gene ID" value="TanjilG_27993"/>
</dbReference>
<dbReference type="AlphaFoldDB" id="A0A4P1RFV4"/>
<evidence type="ECO:0000259" key="7">
    <source>
        <dbReference type="PROSITE" id="PS50157"/>
    </source>
</evidence>